<dbReference type="PANTHER" id="PTHR35787:SF1">
    <property type="entry name" value="GLYCEROL UPTAKE OPERON ANTITERMINATOR REGULATORY PROTEIN"/>
    <property type="match status" value="1"/>
</dbReference>
<organism evidence="1 2">
    <name type="scientific">Caproiciproducens faecalis</name>
    <dbReference type="NCBI Taxonomy" id="2820301"/>
    <lineage>
        <taxon>Bacteria</taxon>
        <taxon>Bacillati</taxon>
        <taxon>Bacillota</taxon>
        <taxon>Clostridia</taxon>
        <taxon>Eubacteriales</taxon>
        <taxon>Acutalibacteraceae</taxon>
        <taxon>Caproiciproducens</taxon>
    </lineage>
</organism>
<dbReference type="InterPro" id="IPR006699">
    <property type="entry name" value="GlpP"/>
</dbReference>
<dbReference type="RefSeq" id="WP_219965475.1">
    <property type="nucleotide sequence ID" value="NZ_JAGFNZ010000003.1"/>
</dbReference>
<accession>A0ABS7DP33</accession>
<evidence type="ECO:0000313" key="2">
    <source>
        <dbReference type="Proteomes" id="UP000719942"/>
    </source>
</evidence>
<name>A0ABS7DP33_9FIRM</name>
<reference evidence="1 2" key="1">
    <citation type="submission" date="2021-03" db="EMBL/GenBank/DDBJ databases">
        <title>Caproiciproducens sp. nov. isolated from feces of cow.</title>
        <authorList>
            <person name="Choi J.-Y."/>
        </authorList>
    </citation>
    <scope>NUCLEOTIDE SEQUENCE [LARGE SCALE GENOMIC DNA]</scope>
    <source>
        <strain evidence="1 2">AGMB10547</strain>
    </source>
</reference>
<dbReference type="Pfam" id="PF04309">
    <property type="entry name" value="G3P_antiterm"/>
    <property type="match status" value="1"/>
</dbReference>
<keyword evidence="2" id="KW-1185">Reference proteome</keyword>
<gene>
    <name evidence="1" type="ORF">J5W02_09640</name>
</gene>
<dbReference type="PIRSF" id="PIRSF016897">
    <property type="entry name" value="GlpP"/>
    <property type="match status" value="1"/>
</dbReference>
<comment type="caution">
    <text evidence="1">The sequence shown here is derived from an EMBL/GenBank/DDBJ whole genome shotgun (WGS) entry which is preliminary data.</text>
</comment>
<dbReference type="EMBL" id="JAGFNZ010000003">
    <property type="protein sequence ID" value="MBW7573075.1"/>
    <property type="molecule type" value="Genomic_DNA"/>
</dbReference>
<dbReference type="PANTHER" id="PTHR35787">
    <property type="entry name" value="GLYCEROL UPTAKE OPERON ANTITERMINATOR REGULATORY PROTEIN"/>
    <property type="match status" value="1"/>
</dbReference>
<sequence>MKEDILNLLSDNPIIAAINSDEGLENVLHSRCKIVFILYGSLCSIANIVHRVKREGKYAFVHVDLIEGTSTKDVVIDFIKETTGADGIISTRASLIKAANSRGLYTIHRFFLIDSMSYHNVSKQVSLCSPDCIEIMPGCIPKVLRSIQKIVNVPIIAGGLVSDKEDVVAALGAGADAISSTSTKIWDQI</sequence>
<protein>
    <submittedName>
        <fullName evidence="1">Glycerol-3-phosphate responsive antiterminator</fullName>
    </submittedName>
</protein>
<proteinExistence type="predicted"/>
<dbReference type="InterPro" id="IPR013785">
    <property type="entry name" value="Aldolase_TIM"/>
</dbReference>
<evidence type="ECO:0000313" key="1">
    <source>
        <dbReference type="EMBL" id="MBW7573075.1"/>
    </source>
</evidence>
<dbReference type="Gene3D" id="3.20.20.70">
    <property type="entry name" value="Aldolase class I"/>
    <property type="match status" value="1"/>
</dbReference>
<dbReference type="Proteomes" id="UP000719942">
    <property type="component" value="Unassembled WGS sequence"/>
</dbReference>
<dbReference type="SUPFAM" id="SSF110391">
    <property type="entry name" value="GlpP-like"/>
    <property type="match status" value="1"/>
</dbReference>